<dbReference type="EMBL" id="MT145189">
    <property type="protein sequence ID" value="QJI04683.1"/>
    <property type="molecule type" value="Genomic_DNA"/>
</dbReference>
<reference evidence="1" key="1">
    <citation type="submission" date="2020-03" db="EMBL/GenBank/DDBJ databases">
        <title>The deep terrestrial virosphere.</title>
        <authorList>
            <person name="Holmfeldt K."/>
            <person name="Nilsson E."/>
            <person name="Simone D."/>
            <person name="Lopez-Fernandez M."/>
            <person name="Wu X."/>
            <person name="de Brujin I."/>
            <person name="Lundin D."/>
            <person name="Andersson A."/>
            <person name="Bertilsson S."/>
            <person name="Dopson M."/>
        </authorList>
    </citation>
    <scope>NUCLEOTIDE SEQUENCE</scope>
    <source>
        <strain evidence="4">MM415A00110</strain>
        <strain evidence="2">MM415B00633</strain>
        <strain evidence="1">TM448A00090</strain>
        <strain evidence="3">TM448B00221</strain>
    </source>
</reference>
<sequence length="70" mass="8354">MVFKKLLDVVDEVLRDKSDKYKTFRFDQQRECAIAVTSDLVRRKLSRTDTWDRYAMLEKQIVTIGKERGL</sequence>
<evidence type="ECO:0000313" key="4">
    <source>
        <dbReference type="EMBL" id="QJI04683.1"/>
    </source>
</evidence>
<dbReference type="AlphaFoldDB" id="A0A6H1ZAM6"/>
<gene>
    <name evidence="4" type="ORF">MM415A00110_0004</name>
    <name evidence="2" type="ORF">MM415B00633_0021</name>
    <name evidence="1" type="ORF">TM448A00090_0072</name>
    <name evidence="3" type="ORF">TM448B00221_0032</name>
</gene>
<evidence type="ECO:0000313" key="2">
    <source>
        <dbReference type="EMBL" id="QJA63337.1"/>
    </source>
</evidence>
<name>A0A6H1ZAM6_9ZZZZ</name>
<evidence type="ECO:0000313" key="3">
    <source>
        <dbReference type="EMBL" id="QJH94478.1"/>
    </source>
</evidence>
<protein>
    <submittedName>
        <fullName evidence="1">Uncharacterized protein</fullName>
    </submittedName>
</protein>
<accession>A0A6H1ZAM6</accession>
<proteinExistence type="predicted"/>
<organism evidence="1">
    <name type="scientific">viral metagenome</name>
    <dbReference type="NCBI Taxonomy" id="1070528"/>
    <lineage>
        <taxon>unclassified sequences</taxon>
        <taxon>metagenomes</taxon>
        <taxon>organismal metagenomes</taxon>
    </lineage>
</organism>
<dbReference type="EMBL" id="MT141495">
    <property type="protein sequence ID" value="QJA63337.1"/>
    <property type="molecule type" value="Genomic_DNA"/>
</dbReference>
<evidence type="ECO:0000313" key="1">
    <source>
        <dbReference type="EMBL" id="QJA44240.1"/>
    </source>
</evidence>
<dbReference type="EMBL" id="MT143974">
    <property type="protein sequence ID" value="QJA44240.1"/>
    <property type="molecule type" value="Genomic_DNA"/>
</dbReference>
<dbReference type="EMBL" id="MT144601">
    <property type="protein sequence ID" value="QJH94478.1"/>
    <property type="molecule type" value="Genomic_DNA"/>
</dbReference>